<name>A0A9P4T5I8_CURKU</name>
<dbReference type="PANTHER" id="PTHR36206:SF4">
    <property type="entry name" value="HYPOTHETICAL CONSERVED PROTEIN (EUROFUNG)-RELATED"/>
    <property type="match status" value="1"/>
</dbReference>
<proteinExistence type="predicted"/>
<sequence>MSESSFVPEIGLATCLLFICIEFFRGNYGTAFTHMTNGLRLIRDWTNDSISITRPGTLIEHMLLPMFQRGVTSALLYGVAAEEHYDIPVPDPNAFIKLPFSLLEAERTSRELRNASIVFVRNVSIKWHGGIAPSWEDLQTQAQLIACHQRWLHHVESFSNSLPPSSTVDRVSFSALKVVQYATFVHVACATSTHQTAYDAYLPTFYALLDEAEIVLDAISASKPTSPAANFTFEISLVAPLSHTATRCRCPTTRRRAISLLERGPPREGLWDAEQHVLVARRTVELEERELDPESGWPVERTRLYSSVIDANMDAAGGFWVYFLPSEWIGMLDEAGKQRMLQERFVM</sequence>
<comment type="caution">
    <text evidence="7">The sequence shown here is derived from an EMBL/GenBank/DDBJ whole genome shotgun (WGS) entry which is preliminary data.</text>
</comment>
<dbReference type="OrthoDB" id="2593732at2759"/>
<dbReference type="Proteomes" id="UP000801428">
    <property type="component" value="Unassembled WGS sequence"/>
</dbReference>
<dbReference type="GO" id="GO:0046872">
    <property type="term" value="F:metal ion binding"/>
    <property type="evidence" value="ECO:0007669"/>
    <property type="project" value="UniProtKB-KW"/>
</dbReference>
<evidence type="ECO:0000256" key="2">
    <source>
        <dbReference type="ARBA" id="ARBA00022833"/>
    </source>
</evidence>
<dbReference type="EMBL" id="SWKU01000031">
    <property type="protein sequence ID" value="KAF2995727.1"/>
    <property type="molecule type" value="Genomic_DNA"/>
</dbReference>
<evidence type="ECO:0000256" key="6">
    <source>
        <dbReference type="ARBA" id="ARBA00023242"/>
    </source>
</evidence>
<keyword evidence="1" id="KW-0479">Metal-binding</keyword>
<evidence type="ECO:0000256" key="5">
    <source>
        <dbReference type="ARBA" id="ARBA00023163"/>
    </source>
</evidence>
<dbReference type="PANTHER" id="PTHR36206">
    <property type="entry name" value="ASPERCRYPTIN BIOSYNTHESIS CLUSTER-SPECIFIC TRANSCRIPTION REGULATOR ATNN-RELATED"/>
    <property type="match status" value="1"/>
</dbReference>
<keyword evidence="4" id="KW-0238">DNA-binding</keyword>
<keyword evidence="2" id="KW-0862">Zinc</keyword>
<evidence type="ECO:0000313" key="8">
    <source>
        <dbReference type="Proteomes" id="UP000801428"/>
    </source>
</evidence>
<organism evidence="7 8">
    <name type="scientific">Curvularia kusanoi</name>
    <name type="common">Cochliobolus kusanoi</name>
    <dbReference type="NCBI Taxonomy" id="90978"/>
    <lineage>
        <taxon>Eukaryota</taxon>
        <taxon>Fungi</taxon>
        <taxon>Dikarya</taxon>
        <taxon>Ascomycota</taxon>
        <taxon>Pezizomycotina</taxon>
        <taxon>Dothideomycetes</taxon>
        <taxon>Pleosporomycetidae</taxon>
        <taxon>Pleosporales</taxon>
        <taxon>Pleosporineae</taxon>
        <taxon>Pleosporaceae</taxon>
        <taxon>Curvularia</taxon>
    </lineage>
</organism>
<evidence type="ECO:0000256" key="4">
    <source>
        <dbReference type="ARBA" id="ARBA00023125"/>
    </source>
</evidence>
<evidence type="ECO:0000256" key="1">
    <source>
        <dbReference type="ARBA" id="ARBA00022723"/>
    </source>
</evidence>
<evidence type="ECO:0000256" key="3">
    <source>
        <dbReference type="ARBA" id="ARBA00023015"/>
    </source>
</evidence>
<keyword evidence="3" id="KW-0805">Transcription regulation</keyword>
<gene>
    <name evidence="7" type="ORF">E8E13_004765</name>
</gene>
<dbReference type="AlphaFoldDB" id="A0A9P4T5I8"/>
<keyword evidence="5" id="KW-0804">Transcription</keyword>
<protein>
    <submittedName>
        <fullName evidence="7">Uncharacterized protein</fullName>
    </submittedName>
</protein>
<evidence type="ECO:0000313" key="7">
    <source>
        <dbReference type="EMBL" id="KAF2995727.1"/>
    </source>
</evidence>
<keyword evidence="6" id="KW-0539">Nucleus</keyword>
<accession>A0A9P4T5I8</accession>
<dbReference type="GO" id="GO:0003677">
    <property type="term" value="F:DNA binding"/>
    <property type="evidence" value="ECO:0007669"/>
    <property type="project" value="UniProtKB-KW"/>
</dbReference>
<keyword evidence="8" id="KW-1185">Reference proteome</keyword>
<reference evidence="7" key="1">
    <citation type="submission" date="2019-04" db="EMBL/GenBank/DDBJ databases">
        <title>Sequencing of skin fungus with MAO and IRED activity.</title>
        <authorList>
            <person name="Marsaioli A.J."/>
            <person name="Bonatto J.M.C."/>
            <person name="Reis Junior O."/>
        </authorList>
    </citation>
    <scope>NUCLEOTIDE SEQUENCE</scope>
    <source>
        <strain evidence="7">30M1</strain>
    </source>
</reference>
<dbReference type="InterPro" id="IPR052360">
    <property type="entry name" value="Transcr_Regulatory_Proteins"/>
</dbReference>